<comment type="caution">
    <text evidence="9">The sequence shown here is derived from an EMBL/GenBank/DDBJ whole genome shotgun (WGS) entry which is preliminary data.</text>
</comment>
<gene>
    <name evidence="9" type="ORF">E3O23_06645</name>
</gene>
<evidence type="ECO:0000313" key="10">
    <source>
        <dbReference type="Proteomes" id="UP000297866"/>
    </source>
</evidence>
<dbReference type="GO" id="GO:0005886">
    <property type="term" value="C:plasma membrane"/>
    <property type="evidence" value="ECO:0007669"/>
    <property type="project" value="UniProtKB-SubCell"/>
</dbReference>
<feature type="transmembrane region" description="Helical" evidence="7">
    <location>
        <begin position="148"/>
        <end position="166"/>
    </location>
</feature>
<feature type="transmembrane region" description="Helical" evidence="7">
    <location>
        <begin position="234"/>
        <end position="251"/>
    </location>
</feature>
<reference evidence="9 10" key="1">
    <citation type="submission" date="2019-03" db="EMBL/GenBank/DDBJ databases">
        <title>Genomics of glacier-inhabiting Cryobacterium strains.</title>
        <authorList>
            <person name="Liu Q."/>
            <person name="Xin Y.-H."/>
        </authorList>
    </citation>
    <scope>NUCLEOTIDE SEQUENCE [LARGE SCALE GENOMIC DNA]</scope>
    <source>
        <strain evidence="9 10">Sr47</strain>
    </source>
</reference>
<feature type="domain" description="EamA" evidence="8">
    <location>
        <begin position="8"/>
        <end position="136"/>
    </location>
</feature>
<dbReference type="AlphaFoldDB" id="A0A4R8UG81"/>
<dbReference type="Pfam" id="PF00892">
    <property type="entry name" value="EamA"/>
    <property type="match status" value="2"/>
</dbReference>
<dbReference type="InterPro" id="IPR037185">
    <property type="entry name" value="EmrE-like"/>
</dbReference>
<name>A0A4R8UG81_9MICO</name>
<keyword evidence="3" id="KW-1003">Cell membrane</keyword>
<keyword evidence="10" id="KW-1185">Reference proteome</keyword>
<feature type="transmembrane region" description="Helical" evidence="7">
    <location>
        <begin position="204"/>
        <end position="222"/>
    </location>
</feature>
<comment type="similarity">
    <text evidence="2">Belongs to the EamA transporter family.</text>
</comment>
<evidence type="ECO:0000256" key="4">
    <source>
        <dbReference type="ARBA" id="ARBA00022692"/>
    </source>
</evidence>
<feature type="transmembrane region" description="Helical" evidence="7">
    <location>
        <begin position="173"/>
        <end position="192"/>
    </location>
</feature>
<dbReference type="PANTHER" id="PTHR42920:SF5">
    <property type="entry name" value="EAMA DOMAIN-CONTAINING PROTEIN"/>
    <property type="match status" value="1"/>
</dbReference>
<evidence type="ECO:0000259" key="8">
    <source>
        <dbReference type="Pfam" id="PF00892"/>
    </source>
</evidence>
<evidence type="ECO:0000313" key="9">
    <source>
        <dbReference type="EMBL" id="TFB52319.1"/>
    </source>
</evidence>
<evidence type="ECO:0000256" key="7">
    <source>
        <dbReference type="SAM" id="Phobius"/>
    </source>
</evidence>
<evidence type="ECO:0000256" key="1">
    <source>
        <dbReference type="ARBA" id="ARBA00004651"/>
    </source>
</evidence>
<accession>A0A4R8UG81</accession>
<keyword evidence="4 7" id="KW-0812">Transmembrane</keyword>
<sequence length="308" mass="32568">MKRPGVAVWSLVAVAAMWGSAFVLMKPAIEQQPFFDFLAIRFTIAALIMLAIKPKMVSALTGRMLAVGASLGVLLGLGYVTQTIALEITTAAITGFLTGTYVVLTPVIGWLFFRHRIGGKVTIGAALALIGLGLISITGVSIEVGQIWGIACAVFFALHIVGLGRFSSGFDSYALTFVQLCAVAVVCWIGALPDGYQGPPTWDVWMAVLVTAVFATVIGFFVQTWAQARLEPSRVAIILTLEVVFTAVISVGVGQEVLALTTAIGGALMIAAMVIVEFPSRRRRARIAGTPGADGDGYDLVPLEPFPH</sequence>
<evidence type="ECO:0000256" key="6">
    <source>
        <dbReference type="ARBA" id="ARBA00023136"/>
    </source>
</evidence>
<keyword evidence="5 7" id="KW-1133">Transmembrane helix</keyword>
<feature type="domain" description="EamA" evidence="8">
    <location>
        <begin position="145"/>
        <end position="276"/>
    </location>
</feature>
<proteinExistence type="inferred from homology"/>
<evidence type="ECO:0000256" key="2">
    <source>
        <dbReference type="ARBA" id="ARBA00007362"/>
    </source>
</evidence>
<dbReference type="InterPro" id="IPR051258">
    <property type="entry name" value="Diverse_Substrate_Transporter"/>
</dbReference>
<dbReference type="OrthoDB" id="3182968at2"/>
<feature type="transmembrane region" description="Helical" evidence="7">
    <location>
        <begin position="257"/>
        <end position="276"/>
    </location>
</feature>
<feature type="transmembrane region" description="Helical" evidence="7">
    <location>
        <begin position="64"/>
        <end position="85"/>
    </location>
</feature>
<comment type="subcellular location">
    <subcellularLocation>
        <location evidence="1">Cell membrane</location>
        <topology evidence="1">Multi-pass membrane protein</topology>
    </subcellularLocation>
</comment>
<evidence type="ECO:0000256" key="5">
    <source>
        <dbReference type="ARBA" id="ARBA00022989"/>
    </source>
</evidence>
<feature type="transmembrane region" description="Helical" evidence="7">
    <location>
        <begin position="91"/>
        <end position="113"/>
    </location>
</feature>
<organism evidence="9 10">
    <name type="scientific">Cryobacterium tagatosivorans</name>
    <dbReference type="NCBI Taxonomy" id="1259199"/>
    <lineage>
        <taxon>Bacteria</taxon>
        <taxon>Bacillati</taxon>
        <taxon>Actinomycetota</taxon>
        <taxon>Actinomycetes</taxon>
        <taxon>Micrococcales</taxon>
        <taxon>Microbacteriaceae</taxon>
        <taxon>Cryobacterium</taxon>
    </lineage>
</organism>
<dbReference type="RefSeq" id="WP_134489355.1">
    <property type="nucleotide sequence ID" value="NZ_SOEZ01000036.1"/>
</dbReference>
<feature type="transmembrane region" description="Helical" evidence="7">
    <location>
        <begin position="35"/>
        <end position="52"/>
    </location>
</feature>
<dbReference type="InterPro" id="IPR000620">
    <property type="entry name" value="EamA_dom"/>
</dbReference>
<dbReference type="PANTHER" id="PTHR42920">
    <property type="entry name" value="OS03G0707200 PROTEIN-RELATED"/>
    <property type="match status" value="1"/>
</dbReference>
<dbReference type="EMBL" id="SOEZ01000036">
    <property type="protein sequence ID" value="TFB52319.1"/>
    <property type="molecule type" value="Genomic_DNA"/>
</dbReference>
<evidence type="ECO:0000256" key="3">
    <source>
        <dbReference type="ARBA" id="ARBA00022475"/>
    </source>
</evidence>
<dbReference type="Proteomes" id="UP000297866">
    <property type="component" value="Unassembled WGS sequence"/>
</dbReference>
<keyword evidence="6 7" id="KW-0472">Membrane</keyword>
<dbReference type="SUPFAM" id="SSF103481">
    <property type="entry name" value="Multidrug resistance efflux transporter EmrE"/>
    <property type="match status" value="2"/>
</dbReference>
<feature type="transmembrane region" description="Helical" evidence="7">
    <location>
        <begin position="125"/>
        <end position="142"/>
    </location>
</feature>
<protein>
    <submittedName>
        <fullName evidence="9">DMT family transporter</fullName>
    </submittedName>
</protein>